<evidence type="ECO:0000313" key="4">
    <source>
        <dbReference type="EMBL" id="KGO18897.1"/>
    </source>
</evidence>
<comment type="similarity">
    <text evidence="1 2">Belongs to the small heat shock protein (HSP20) family.</text>
</comment>
<gene>
    <name evidence="4" type="ORF">Q757_10275</name>
</gene>
<sequence>MANDLMNKNDDFMDMGSMMSNLMNNFFGPRDELWANDRRNSAMRSDLTENDKEYRLQVELPGLDKKDIKVDYDQSNGILTVSGTLNSSAEEKDKENNVIRSERRYGNYSRSYHIPSVDQDKISAKYENGILSLELPKSSESINHHI</sequence>
<organism evidence="4 5">
    <name type="scientific">Oenococcus alcoholitolerans</name>
    <dbReference type="NCBI Taxonomy" id="931074"/>
    <lineage>
        <taxon>Bacteria</taxon>
        <taxon>Bacillati</taxon>
        <taxon>Bacillota</taxon>
        <taxon>Bacilli</taxon>
        <taxon>Lactobacillales</taxon>
        <taxon>Lactobacillaceae</taxon>
        <taxon>Oenococcus</taxon>
    </lineage>
</organism>
<dbReference type="EMBL" id="AXCV01000669">
    <property type="protein sequence ID" value="KGO18897.1"/>
    <property type="molecule type" value="Genomic_DNA"/>
</dbReference>
<dbReference type="InterPro" id="IPR002068">
    <property type="entry name" value="A-crystallin/Hsp20_dom"/>
</dbReference>
<dbReference type="PANTHER" id="PTHR11527">
    <property type="entry name" value="HEAT-SHOCK PROTEIN 20 FAMILY MEMBER"/>
    <property type="match status" value="1"/>
</dbReference>
<dbReference type="Pfam" id="PF00011">
    <property type="entry name" value="HSP20"/>
    <property type="match status" value="1"/>
</dbReference>
<evidence type="ECO:0000256" key="2">
    <source>
        <dbReference type="RuleBase" id="RU003616"/>
    </source>
</evidence>
<keyword evidence="4" id="KW-0346">Stress response</keyword>
<evidence type="ECO:0000259" key="3">
    <source>
        <dbReference type="PROSITE" id="PS01031"/>
    </source>
</evidence>
<accession>A0ABR4XNG1</accession>
<dbReference type="CDD" id="cd06471">
    <property type="entry name" value="ACD_LpsHSP_like"/>
    <property type="match status" value="1"/>
</dbReference>
<evidence type="ECO:0000256" key="1">
    <source>
        <dbReference type="PROSITE-ProRule" id="PRU00285"/>
    </source>
</evidence>
<comment type="caution">
    <text evidence="4">The sequence shown here is derived from an EMBL/GenBank/DDBJ whole genome shotgun (WGS) entry which is preliminary data.</text>
</comment>
<dbReference type="Gene3D" id="2.60.40.790">
    <property type="match status" value="1"/>
</dbReference>
<reference evidence="4 5" key="1">
    <citation type="journal article" date="2014" name="Antonie Van Leeuwenhoek">
        <title>Oenococcus alcoholitolerans sp. nov., a lactic acid bacteria isolated from cachaca and ethanol fermentation processes.</title>
        <authorList>
            <person name="Badotti F."/>
            <person name="Moreira A.P."/>
            <person name="Tonon L.A."/>
            <person name="de Lucena B.T."/>
            <person name="Gomes Fde C."/>
            <person name="Kruger R."/>
            <person name="Thompson C.C."/>
            <person name="de Morais M.A.Jr."/>
            <person name="Rosa C.A."/>
            <person name="Thompson F.L."/>
        </authorList>
    </citation>
    <scope>NUCLEOTIDE SEQUENCE [LARGE SCALE GENOMIC DNA]</scope>
    <source>
        <strain evidence="4 5">UFRJ-M7.2.18</strain>
    </source>
</reference>
<keyword evidence="5" id="KW-1185">Reference proteome</keyword>
<protein>
    <submittedName>
        <fullName evidence="4">Heat shock protein Hsp20</fullName>
    </submittedName>
</protein>
<dbReference type="SUPFAM" id="SSF49764">
    <property type="entry name" value="HSP20-like chaperones"/>
    <property type="match status" value="1"/>
</dbReference>
<name>A0ABR4XNG1_9LACO</name>
<proteinExistence type="inferred from homology"/>
<feature type="domain" description="SHSP" evidence="3">
    <location>
        <begin position="36"/>
        <end position="146"/>
    </location>
</feature>
<dbReference type="PROSITE" id="PS01031">
    <property type="entry name" value="SHSP"/>
    <property type="match status" value="1"/>
</dbReference>
<dbReference type="InterPro" id="IPR031107">
    <property type="entry name" value="Small_HSP"/>
</dbReference>
<feature type="non-terminal residue" evidence="4">
    <location>
        <position position="146"/>
    </location>
</feature>
<dbReference type="InterPro" id="IPR008978">
    <property type="entry name" value="HSP20-like_chaperone"/>
</dbReference>
<dbReference type="Proteomes" id="UP000030023">
    <property type="component" value="Unassembled WGS sequence"/>
</dbReference>
<evidence type="ECO:0000313" key="5">
    <source>
        <dbReference type="Proteomes" id="UP000030023"/>
    </source>
</evidence>